<proteinExistence type="predicted"/>
<accession>A0A1H8JBK5</accession>
<evidence type="ECO:0000313" key="1">
    <source>
        <dbReference type="EMBL" id="SEN77498.1"/>
    </source>
</evidence>
<protein>
    <submittedName>
        <fullName evidence="1">Uncharacterized protein</fullName>
    </submittedName>
</protein>
<reference evidence="1 2" key="1">
    <citation type="submission" date="2016-10" db="EMBL/GenBank/DDBJ databases">
        <authorList>
            <person name="de Groot N.N."/>
        </authorList>
    </citation>
    <scope>NUCLEOTIDE SEQUENCE [LARGE SCALE GENOMIC DNA]</scope>
    <source>
        <strain evidence="1 2">Nm22</strain>
    </source>
</reference>
<sequence length="72" mass="8164">MEAETIIAGALALARRREHLCRHASPCPNCGTNQVQLIDGLCNPALWRCRECRKGFEYEPESKMLVNNLNHN</sequence>
<dbReference type="EMBL" id="FOCP01000064">
    <property type="protein sequence ID" value="SEN77498.1"/>
    <property type="molecule type" value="Genomic_DNA"/>
</dbReference>
<name>A0A1H8JBK5_9PROT</name>
<dbReference type="Proteomes" id="UP000199459">
    <property type="component" value="Unassembled WGS sequence"/>
</dbReference>
<dbReference type="AlphaFoldDB" id="A0A1H8JBK5"/>
<evidence type="ECO:0000313" key="2">
    <source>
        <dbReference type="Proteomes" id="UP000199459"/>
    </source>
</evidence>
<gene>
    <name evidence="1" type="ORF">SAMN05216325_1645</name>
</gene>
<organism evidence="1 2">
    <name type="scientific">Nitrosomonas marina</name>
    <dbReference type="NCBI Taxonomy" id="917"/>
    <lineage>
        <taxon>Bacteria</taxon>
        <taxon>Pseudomonadati</taxon>
        <taxon>Pseudomonadota</taxon>
        <taxon>Betaproteobacteria</taxon>
        <taxon>Nitrosomonadales</taxon>
        <taxon>Nitrosomonadaceae</taxon>
        <taxon>Nitrosomonas</taxon>
    </lineage>
</organism>